<proteinExistence type="predicted"/>
<dbReference type="EMBL" id="JBEPBX010000023">
    <property type="protein sequence ID" value="MER6616312.1"/>
    <property type="molecule type" value="Genomic_DNA"/>
</dbReference>
<name>A0ABV1V1B6_9ACTN</name>
<gene>
    <name evidence="1" type="ORF">ABT276_23655</name>
</gene>
<sequence>MSGAEFTVGQSRGTVGVPMNNLAAVTAAKPITSYVIRIPDENNRPLVTIHPDGRVELGEGYEPDEAAAAFWDAVQRFADSPGAS</sequence>
<comment type="caution">
    <text evidence="1">The sequence shown here is derived from an EMBL/GenBank/DDBJ whole genome shotgun (WGS) entry which is preliminary data.</text>
</comment>
<organism evidence="1 2">
    <name type="scientific">Streptomyces xantholiticus</name>
    <dbReference type="NCBI Taxonomy" id="68285"/>
    <lineage>
        <taxon>Bacteria</taxon>
        <taxon>Bacillati</taxon>
        <taxon>Actinomycetota</taxon>
        <taxon>Actinomycetes</taxon>
        <taxon>Kitasatosporales</taxon>
        <taxon>Streptomycetaceae</taxon>
        <taxon>Streptomyces</taxon>
    </lineage>
</organism>
<dbReference type="Proteomes" id="UP001445472">
    <property type="component" value="Unassembled WGS sequence"/>
</dbReference>
<keyword evidence="2" id="KW-1185">Reference proteome</keyword>
<dbReference type="RefSeq" id="WP_351977688.1">
    <property type="nucleotide sequence ID" value="NZ_JBEPBX010000023.1"/>
</dbReference>
<evidence type="ECO:0000313" key="2">
    <source>
        <dbReference type="Proteomes" id="UP001445472"/>
    </source>
</evidence>
<reference evidence="1 2" key="1">
    <citation type="submission" date="2024-06" db="EMBL/GenBank/DDBJ databases">
        <title>The Natural Products Discovery Center: Release of the First 8490 Sequenced Strains for Exploring Actinobacteria Biosynthetic Diversity.</title>
        <authorList>
            <person name="Kalkreuter E."/>
            <person name="Kautsar S.A."/>
            <person name="Yang D."/>
            <person name="Bader C.D."/>
            <person name="Teijaro C.N."/>
            <person name="Fluegel L."/>
            <person name="Davis C.M."/>
            <person name="Simpson J.R."/>
            <person name="Lauterbach L."/>
            <person name="Steele A.D."/>
            <person name="Gui C."/>
            <person name="Meng S."/>
            <person name="Li G."/>
            <person name="Viehrig K."/>
            <person name="Ye F."/>
            <person name="Su P."/>
            <person name="Kiefer A.F."/>
            <person name="Nichols A."/>
            <person name="Cepeda A.J."/>
            <person name="Yan W."/>
            <person name="Fan B."/>
            <person name="Jiang Y."/>
            <person name="Adhikari A."/>
            <person name="Zheng C.-J."/>
            <person name="Schuster L."/>
            <person name="Cowan T.M."/>
            <person name="Smanski M.J."/>
            <person name="Chevrette M.G."/>
            <person name="De Carvalho L.P.S."/>
            <person name="Shen B."/>
        </authorList>
    </citation>
    <scope>NUCLEOTIDE SEQUENCE [LARGE SCALE GENOMIC DNA]</scope>
    <source>
        <strain evidence="1 2">NPDC000837</strain>
    </source>
</reference>
<accession>A0ABV1V1B6</accession>
<protein>
    <submittedName>
        <fullName evidence="1">Uncharacterized protein</fullName>
    </submittedName>
</protein>
<evidence type="ECO:0000313" key="1">
    <source>
        <dbReference type="EMBL" id="MER6616312.1"/>
    </source>
</evidence>